<dbReference type="EMBL" id="LWBO01000021">
    <property type="protein sequence ID" value="OQP45179.1"/>
    <property type="molecule type" value="Genomic_DNA"/>
</dbReference>
<organism evidence="1 2">
    <name type="scientific">Niastella koreensis</name>
    <dbReference type="NCBI Taxonomy" id="354356"/>
    <lineage>
        <taxon>Bacteria</taxon>
        <taxon>Pseudomonadati</taxon>
        <taxon>Bacteroidota</taxon>
        <taxon>Chitinophagia</taxon>
        <taxon>Chitinophagales</taxon>
        <taxon>Chitinophagaceae</taxon>
        <taxon>Niastella</taxon>
    </lineage>
</organism>
<accession>A0ABX3NST1</accession>
<dbReference type="RefSeq" id="WP_014219232.1">
    <property type="nucleotide sequence ID" value="NZ_LWBO01000021.1"/>
</dbReference>
<proteinExistence type="predicted"/>
<reference evidence="1 2" key="1">
    <citation type="submission" date="2016-04" db="EMBL/GenBank/DDBJ databases">
        <authorList>
            <person name="Chen L."/>
            <person name="Zhuang W."/>
            <person name="Wang G."/>
        </authorList>
    </citation>
    <scope>NUCLEOTIDE SEQUENCE [LARGE SCALE GENOMIC DNA]</scope>
    <source>
        <strain evidence="2">GR20</strain>
    </source>
</reference>
<sequence length="69" mass="8370">MHWLRLPTPIPIAGYECKNRDKKDGVYIYLVKGKKVTPVKTLPVSVIHRKDFKWRFIKDYWTKNYKTFL</sequence>
<evidence type="ECO:0000313" key="2">
    <source>
        <dbReference type="Proteomes" id="UP000192277"/>
    </source>
</evidence>
<protein>
    <submittedName>
        <fullName evidence="1">Uncharacterized protein</fullName>
    </submittedName>
</protein>
<keyword evidence="2" id="KW-1185">Reference proteome</keyword>
<comment type="caution">
    <text evidence="1">The sequence shown here is derived from an EMBL/GenBank/DDBJ whole genome shotgun (WGS) entry which is preliminary data.</text>
</comment>
<evidence type="ECO:0000313" key="1">
    <source>
        <dbReference type="EMBL" id="OQP45179.1"/>
    </source>
</evidence>
<dbReference type="Proteomes" id="UP000192277">
    <property type="component" value="Unassembled WGS sequence"/>
</dbReference>
<gene>
    <name evidence="1" type="ORF">A4D02_33955</name>
</gene>
<name>A0ABX3NST1_9BACT</name>